<evidence type="ECO:0000313" key="13">
    <source>
        <dbReference type="Proteomes" id="UP000237144"/>
    </source>
</evidence>
<dbReference type="OrthoDB" id="6123450at2759"/>
<comment type="similarity">
    <text evidence="2">Belongs to the glycosyl hydrolase 15 family.</text>
</comment>
<dbReference type="PRINTS" id="PR00736">
    <property type="entry name" value="GLHYDRLASE15"/>
</dbReference>
<dbReference type="InterPro" id="IPR000165">
    <property type="entry name" value="Glucoamylase"/>
</dbReference>
<keyword evidence="13" id="KW-1185">Reference proteome</keyword>
<evidence type="ECO:0000313" key="12">
    <source>
        <dbReference type="EMBL" id="POY71661.1"/>
    </source>
</evidence>
<keyword evidence="4" id="KW-0378">Hydrolase</keyword>
<feature type="region of interest" description="Disordered" evidence="10">
    <location>
        <begin position="10"/>
        <end position="54"/>
    </location>
</feature>
<evidence type="ECO:0000256" key="10">
    <source>
        <dbReference type="SAM" id="MobiDB-lite"/>
    </source>
</evidence>
<dbReference type="EC" id="3.2.1.3" evidence="3"/>
<evidence type="ECO:0000256" key="4">
    <source>
        <dbReference type="ARBA" id="ARBA00022801"/>
    </source>
</evidence>
<dbReference type="SUPFAM" id="SSF48208">
    <property type="entry name" value="Six-hairpin glycosidases"/>
    <property type="match status" value="1"/>
</dbReference>
<organism evidence="12 13">
    <name type="scientific">Rhodotorula taiwanensis</name>
    <dbReference type="NCBI Taxonomy" id="741276"/>
    <lineage>
        <taxon>Eukaryota</taxon>
        <taxon>Fungi</taxon>
        <taxon>Dikarya</taxon>
        <taxon>Basidiomycota</taxon>
        <taxon>Pucciniomycotina</taxon>
        <taxon>Microbotryomycetes</taxon>
        <taxon>Sporidiobolales</taxon>
        <taxon>Sporidiobolaceae</taxon>
        <taxon>Rhodotorula</taxon>
    </lineage>
</organism>
<proteinExistence type="inferred from homology"/>
<dbReference type="Pfam" id="PF00723">
    <property type="entry name" value="Glyco_hydro_15"/>
    <property type="match status" value="1"/>
</dbReference>
<evidence type="ECO:0000256" key="5">
    <source>
        <dbReference type="ARBA" id="ARBA00023277"/>
    </source>
</evidence>
<dbReference type="AlphaFoldDB" id="A0A2S5B4M1"/>
<feature type="domain" description="GH15-like" evidence="11">
    <location>
        <begin position="88"/>
        <end position="614"/>
    </location>
</feature>
<dbReference type="GO" id="GO:0000324">
    <property type="term" value="C:fungal-type vacuole"/>
    <property type="evidence" value="ECO:0007669"/>
    <property type="project" value="TreeGrafter"/>
</dbReference>
<evidence type="ECO:0000259" key="11">
    <source>
        <dbReference type="Pfam" id="PF00723"/>
    </source>
</evidence>
<evidence type="ECO:0000256" key="1">
    <source>
        <dbReference type="ARBA" id="ARBA00001863"/>
    </source>
</evidence>
<protein>
    <recommendedName>
        <fullName evidence="3">glucan 1,4-alpha-glucosidase</fullName>
        <ecNumber evidence="3">3.2.1.3</ecNumber>
    </recommendedName>
    <alternativeName>
        <fullName evidence="9">1,4-alpha-D-glucan glucohydrolase</fullName>
    </alternativeName>
    <alternativeName>
        <fullName evidence="8">Glucan 1,4-alpha-glucosidase</fullName>
    </alternativeName>
</protein>
<evidence type="ECO:0000256" key="2">
    <source>
        <dbReference type="ARBA" id="ARBA00006188"/>
    </source>
</evidence>
<dbReference type="Gene3D" id="1.50.10.10">
    <property type="match status" value="1"/>
</dbReference>
<comment type="catalytic activity">
    <reaction evidence="1">
        <text>Hydrolysis of terminal (1-&gt;4)-linked alpha-D-glucose residues successively from non-reducing ends of the chains with release of beta-D-glucose.</text>
        <dbReference type="EC" id="3.2.1.3"/>
    </reaction>
</comment>
<dbReference type="InterPro" id="IPR008928">
    <property type="entry name" value="6-hairpin_glycosidase_sf"/>
</dbReference>
<evidence type="ECO:0000256" key="3">
    <source>
        <dbReference type="ARBA" id="ARBA00012593"/>
    </source>
</evidence>
<gene>
    <name evidence="12" type="ORF">BMF94_5356</name>
</gene>
<dbReference type="EMBL" id="PJQD01000075">
    <property type="protein sequence ID" value="POY71661.1"/>
    <property type="molecule type" value="Genomic_DNA"/>
</dbReference>
<evidence type="ECO:0000256" key="8">
    <source>
        <dbReference type="ARBA" id="ARBA00033442"/>
    </source>
</evidence>
<sequence>MHKILRFIRLGPKPVRGKVPPEDQQGTKPQGAGDGSDKAAGQQKKDGQATGKKAAIKAEANPLVKLPLEEFIKRQTPYAWERLSMNIHPDGTSPGCVVASPSKALPDYWYQWTRDSAVCERVLVERFVDEGREQDWKSLQEYIEASRIMQHKETPSGGFETGGLGEVKFFVDCEPFTGPWGRPQPDGPGSRVVTLATLAIYLLSTGDQTKVDYVKRALYPGHPSDGIEFAGVVKADCEYLVGSWSLRGFDLWEEVSGRHFYTLLTIRTGLFLGARLASQLGDTPASVRYMAAADEIEPYLRRFWDDEREILRVTIDFGKDADAVGSYSGTADGPDTIAVSVEKEEDPVTESQATAEEKAKKLIAGEDHGKSSELDVAVVLAVLHAGRGTSWSRITTGVDAVAEPPFETATKVLATLVKLMDSMAVVYPLNKGRRERGAAVALGRYPEDVYDGVGLSIAHPWYLCTTGAAEFLYLLVGDLVAMARSPATTMLPLTPLLHSTLSRLLPDLASQLPAVNSALAPSHPAFASLVRGLIALGDSFVAVVQEFVGQNGHLSEQFERDGVARGSAAHENGALEDSKRNYAEDWTGGDQEVEAIGRGARDLSWSYAAWITCIDERKRAIVGAERAGFTVGKGVQA</sequence>
<reference evidence="12 13" key="1">
    <citation type="journal article" date="2018" name="Front. Microbiol.">
        <title>Prospects for Fungal Bioremediation of Acidic Radioactive Waste Sites: Characterization and Genome Sequence of Rhodotorula taiwanensis MD1149.</title>
        <authorList>
            <person name="Tkavc R."/>
            <person name="Matrosova V.Y."/>
            <person name="Grichenko O.E."/>
            <person name="Gostincar C."/>
            <person name="Volpe R.P."/>
            <person name="Klimenkova P."/>
            <person name="Gaidamakova E.K."/>
            <person name="Zhou C.E."/>
            <person name="Stewart B.J."/>
            <person name="Lyman M.G."/>
            <person name="Malfatti S.A."/>
            <person name="Rubinfeld B."/>
            <person name="Courtot M."/>
            <person name="Singh J."/>
            <person name="Dalgard C.L."/>
            <person name="Hamilton T."/>
            <person name="Frey K.G."/>
            <person name="Gunde-Cimerman N."/>
            <person name="Dugan L."/>
            <person name="Daly M.J."/>
        </authorList>
    </citation>
    <scope>NUCLEOTIDE SEQUENCE [LARGE SCALE GENOMIC DNA]</scope>
    <source>
        <strain evidence="12 13">MD1149</strain>
    </source>
</reference>
<dbReference type="STRING" id="741276.A0A2S5B4M1"/>
<keyword evidence="6" id="KW-0326">Glycosidase</keyword>
<keyword evidence="7" id="KW-0624">Polysaccharide degradation</keyword>
<dbReference type="InterPro" id="IPR012341">
    <property type="entry name" value="6hp_glycosidase-like_sf"/>
</dbReference>
<name>A0A2S5B4M1_9BASI</name>
<comment type="caution">
    <text evidence="12">The sequence shown here is derived from an EMBL/GenBank/DDBJ whole genome shotgun (WGS) entry which is preliminary data.</text>
</comment>
<dbReference type="PANTHER" id="PTHR31616:SF9">
    <property type="entry name" value="GLUCOAMYLASE, INTRACELLULAR SPORULATION-SPECIFIC"/>
    <property type="match status" value="1"/>
</dbReference>
<evidence type="ECO:0000256" key="7">
    <source>
        <dbReference type="ARBA" id="ARBA00023326"/>
    </source>
</evidence>
<evidence type="ECO:0000256" key="6">
    <source>
        <dbReference type="ARBA" id="ARBA00023295"/>
    </source>
</evidence>
<evidence type="ECO:0000256" key="9">
    <source>
        <dbReference type="ARBA" id="ARBA00033473"/>
    </source>
</evidence>
<dbReference type="InterPro" id="IPR011613">
    <property type="entry name" value="GH15-like"/>
</dbReference>
<accession>A0A2S5B4M1</accession>
<dbReference type="PANTHER" id="PTHR31616">
    <property type="entry name" value="TREHALASE"/>
    <property type="match status" value="1"/>
</dbReference>
<dbReference type="GO" id="GO:0000272">
    <property type="term" value="P:polysaccharide catabolic process"/>
    <property type="evidence" value="ECO:0007669"/>
    <property type="project" value="UniProtKB-KW"/>
</dbReference>
<dbReference type="Proteomes" id="UP000237144">
    <property type="component" value="Unassembled WGS sequence"/>
</dbReference>
<dbReference type="GO" id="GO:0004339">
    <property type="term" value="F:glucan 1,4-alpha-glucosidase activity"/>
    <property type="evidence" value="ECO:0007669"/>
    <property type="project" value="UniProtKB-EC"/>
</dbReference>
<keyword evidence="5" id="KW-0119">Carbohydrate metabolism</keyword>